<evidence type="ECO:0000313" key="4">
    <source>
        <dbReference type="EMBL" id="CAH8361746.1"/>
    </source>
</evidence>
<keyword evidence="5" id="KW-1185">Reference proteome</keyword>
<gene>
    <name evidence="3" type="ORF">ERUC_LOCUS27498</name>
    <name evidence="4" type="ORF">ERUC_LOCUS27502</name>
</gene>
<protein>
    <recommendedName>
        <fullName evidence="6">PGG domain-containing protein</fullName>
    </recommendedName>
</protein>
<keyword evidence="2" id="KW-1133">Transmembrane helix</keyword>
<accession>A0ABC8KR76</accession>
<evidence type="ECO:0000313" key="5">
    <source>
        <dbReference type="Proteomes" id="UP001642260"/>
    </source>
</evidence>
<feature type="compositionally biased region" description="Basic and acidic residues" evidence="1">
    <location>
        <begin position="143"/>
        <end position="152"/>
    </location>
</feature>
<feature type="transmembrane region" description="Helical" evidence="2">
    <location>
        <begin position="234"/>
        <end position="254"/>
    </location>
</feature>
<dbReference type="AlphaFoldDB" id="A0ABC8KR76"/>
<feature type="region of interest" description="Disordered" evidence="1">
    <location>
        <begin position="96"/>
        <end position="152"/>
    </location>
</feature>
<evidence type="ECO:0008006" key="6">
    <source>
        <dbReference type="Google" id="ProtNLM"/>
    </source>
</evidence>
<feature type="transmembrane region" description="Helical" evidence="2">
    <location>
        <begin position="170"/>
        <end position="191"/>
    </location>
</feature>
<keyword evidence="2" id="KW-0472">Membrane</keyword>
<keyword evidence="2" id="KW-0812">Transmembrane</keyword>
<feature type="transmembrane region" description="Helical" evidence="2">
    <location>
        <begin position="203"/>
        <end position="222"/>
    </location>
</feature>
<proteinExistence type="predicted"/>
<comment type="caution">
    <text evidence="3">The sequence shown here is derived from an EMBL/GenBank/DDBJ whole genome shotgun (WGS) entry which is preliminary data.</text>
</comment>
<dbReference type="EMBL" id="CAKOAT010314377">
    <property type="protein sequence ID" value="CAH8361742.1"/>
    <property type="molecule type" value="Genomic_DNA"/>
</dbReference>
<dbReference type="EMBL" id="CAKOAT010314377">
    <property type="protein sequence ID" value="CAH8361746.1"/>
    <property type="molecule type" value="Genomic_DNA"/>
</dbReference>
<evidence type="ECO:0000256" key="2">
    <source>
        <dbReference type="SAM" id="Phobius"/>
    </source>
</evidence>
<organism evidence="3 5">
    <name type="scientific">Eruca vesicaria subsp. sativa</name>
    <name type="common">Garden rocket</name>
    <name type="synonym">Eruca sativa</name>
    <dbReference type="NCBI Taxonomy" id="29727"/>
    <lineage>
        <taxon>Eukaryota</taxon>
        <taxon>Viridiplantae</taxon>
        <taxon>Streptophyta</taxon>
        <taxon>Embryophyta</taxon>
        <taxon>Tracheophyta</taxon>
        <taxon>Spermatophyta</taxon>
        <taxon>Magnoliopsida</taxon>
        <taxon>eudicotyledons</taxon>
        <taxon>Gunneridae</taxon>
        <taxon>Pentapetalae</taxon>
        <taxon>rosids</taxon>
        <taxon>malvids</taxon>
        <taxon>Brassicales</taxon>
        <taxon>Brassicaceae</taxon>
        <taxon>Brassiceae</taxon>
        <taxon>Eruca</taxon>
    </lineage>
</organism>
<sequence>METPHKPLEYIIDMGTLQKRREKVTQDQLSEKILEKSQNTNFPKTSVISKKLAYTRSNPFRVHKHKKVRGCLHMEVQLSELVEVCKGIHHYVKKLSQDRDEDPKRFKKKRAQSVRKTRNIYSSASSDDVVSPGEISPLSSEVVRSEETRGGEQGKITSYETFVNQKNDSLAMVTVLIAACIFQGGFNPPAILDSLWIKRIFQYSLWGAAIFTSFALLLILATTPTSAEVHSTRLSSGYVLLTLAYLCILISFGASTFSLSRTPLSAVIGGLAILVLVLVFSYFTISKVRQVIQKYTGFTLIGTSDQAPYSTVFSKVFSFSRKTAK</sequence>
<evidence type="ECO:0000256" key="1">
    <source>
        <dbReference type="SAM" id="MobiDB-lite"/>
    </source>
</evidence>
<evidence type="ECO:0000313" key="3">
    <source>
        <dbReference type="EMBL" id="CAH8361742.1"/>
    </source>
</evidence>
<reference evidence="3 5" key="1">
    <citation type="submission" date="2022-03" db="EMBL/GenBank/DDBJ databases">
        <authorList>
            <person name="Macdonald S."/>
            <person name="Ahmed S."/>
            <person name="Newling K."/>
        </authorList>
    </citation>
    <scope>NUCLEOTIDE SEQUENCE [LARGE SCALE GENOMIC DNA]</scope>
</reference>
<feature type="compositionally biased region" description="Basic residues" evidence="1">
    <location>
        <begin position="105"/>
        <end position="118"/>
    </location>
</feature>
<name>A0ABC8KR76_ERUVS</name>
<feature type="compositionally biased region" description="Polar residues" evidence="1">
    <location>
        <begin position="119"/>
        <end position="128"/>
    </location>
</feature>
<dbReference type="Proteomes" id="UP001642260">
    <property type="component" value="Unassembled WGS sequence"/>
</dbReference>
<feature type="transmembrane region" description="Helical" evidence="2">
    <location>
        <begin position="266"/>
        <end position="285"/>
    </location>
</feature>